<comment type="caution">
    <text evidence="3">The sequence shown here is derived from an EMBL/GenBank/DDBJ whole genome shotgun (WGS) entry which is preliminary data.</text>
</comment>
<dbReference type="OrthoDB" id="5007586at2"/>
<evidence type="ECO:0000256" key="1">
    <source>
        <dbReference type="SAM" id="MobiDB-lite"/>
    </source>
</evidence>
<evidence type="ECO:0000313" key="3">
    <source>
        <dbReference type="EMBL" id="RXZ49103.1"/>
    </source>
</evidence>
<keyword evidence="2" id="KW-1133">Transmembrane helix</keyword>
<keyword evidence="2" id="KW-0812">Transmembrane</keyword>
<evidence type="ECO:0000256" key="2">
    <source>
        <dbReference type="SAM" id="Phobius"/>
    </source>
</evidence>
<reference evidence="3 4" key="1">
    <citation type="submission" date="2019-01" db="EMBL/GenBank/DDBJ databases">
        <authorList>
            <person name="Li J."/>
        </authorList>
    </citation>
    <scope>NUCLEOTIDE SEQUENCE [LARGE SCALE GENOMIC DNA]</scope>
    <source>
        <strain evidence="3 4">CCUG 35506</strain>
    </source>
</reference>
<keyword evidence="4" id="KW-1185">Reference proteome</keyword>
<keyword evidence="2" id="KW-0472">Membrane</keyword>
<feature type="transmembrane region" description="Helical" evidence="2">
    <location>
        <begin position="146"/>
        <end position="170"/>
    </location>
</feature>
<dbReference type="Proteomes" id="UP000292935">
    <property type="component" value="Unassembled WGS sequence"/>
</dbReference>
<evidence type="ECO:0000313" key="4">
    <source>
        <dbReference type="Proteomes" id="UP000292935"/>
    </source>
</evidence>
<dbReference type="AlphaFoldDB" id="A0A4V1QSP4"/>
<name>A0A4V1QSP4_9MICO</name>
<accession>A0A4V1QSP4</accession>
<gene>
    <name evidence="3" type="ORF">ESP57_09150</name>
</gene>
<dbReference type="RefSeq" id="WP_129231306.1">
    <property type="nucleotide sequence ID" value="NZ_SDPO01000002.1"/>
</dbReference>
<organism evidence="3 4">
    <name type="scientific">Agromyces fucosus</name>
    <dbReference type="NCBI Taxonomy" id="41985"/>
    <lineage>
        <taxon>Bacteria</taxon>
        <taxon>Bacillati</taxon>
        <taxon>Actinomycetota</taxon>
        <taxon>Actinomycetes</taxon>
        <taxon>Micrococcales</taxon>
        <taxon>Microbacteriaceae</taxon>
        <taxon>Agromyces</taxon>
    </lineage>
</organism>
<sequence length="191" mass="19581">MSEGATTGIDPRFDPRYQRGYTGHAGSDAATRADAAAAPLPAVSRVPEPPESMRSLIAPSRDRGVDPAGALAERPVAGDDGPEAFAGWIADPEPSVQERADIAFVAAWVVAATALVAGVGLFWSGISTVSFYGPSTGSDQVLQTTAWLLAPSLVQAGLLGLVGMLVWTGVRHARGTARIFGAAATETGGRP</sequence>
<feature type="compositionally biased region" description="Low complexity" evidence="1">
    <location>
        <begin position="25"/>
        <end position="46"/>
    </location>
</feature>
<protein>
    <submittedName>
        <fullName evidence="3">Uncharacterized protein</fullName>
    </submittedName>
</protein>
<feature type="transmembrane region" description="Helical" evidence="2">
    <location>
        <begin position="102"/>
        <end position="126"/>
    </location>
</feature>
<proteinExistence type="predicted"/>
<feature type="region of interest" description="Disordered" evidence="1">
    <location>
        <begin position="1"/>
        <end position="52"/>
    </location>
</feature>
<dbReference type="EMBL" id="SDPO01000002">
    <property type="protein sequence ID" value="RXZ49103.1"/>
    <property type="molecule type" value="Genomic_DNA"/>
</dbReference>